<dbReference type="GO" id="GO:1901359">
    <property type="term" value="F:tungstate binding"/>
    <property type="evidence" value="ECO:0007669"/>
    <property type="project" value="UniProtKB-ARBA"/>
</dbReference>
<dbReference type="FunFam" id="3.40.190.10:FF:000035">
    <property type="entry name" value="Molybdate ABC transporter substrate-binding protein"/>
    <property type="match status" value="1"/>
</dbReference>
<keyword evidence="2 6" id="KW-0500">Molybdenum</keyword>
<dbReference type="InterPro" id="IPR044084">
    <property type="entry name" value="AvModA-like_subst-bd"/>
</dbReference>
<evidence type="ECO:0000256" key="5">
    <source>
        <dbReference type="ARBA" id="ARBA00062515"/>
    </source>
</evidence>
<reference evidence="8 9" key="1">
    <citation type="submission" date="2020-04" db="EMBL/GenBank/DDBJ databases">
        <title>Ramlibacter sp. G-1-2-2 isolated from soil.</title>
        <authorList>
            <person name="Dahal R.H."/>
        </authorList>
    </citation>
    <scope>NUCLEOTIDE SEQUENCE [LARGE SCALE GENOMIC DNA]</scope>
    <source>
        <strain evidence="8 9">G-1-2-2</strain>
    </source>
</reference>
<protein>
    <submittedName>
        <fullName evidence="8">Molybdate ABC transporter substrate-binding protein</fullName>
    </submittedName>
</protein>
<dbReference type="EMBL" id="JABBFX010000002">
    <property type="protein sequence ID" value="NML46609.1"/>
    <property type="molecule type" value="Genomic_DNA"/>
</dbReference>
<dbReference type="CDD" id="cd13539">
    <property type="entry name" value="PBP2_AvModA"/>
    <property type="match status" value="1"/>
</dbReference>
<dbReference type="SUPFAM" id="SSF53850">
    <property type="entry name" value="Periplasmic binding protein-like II"/>
    <property type="match status" value="1"/>
</dbReference>
<dbReference type="PANTHER" id="PTHR30632:SF14">
    <property type="entry name" value="TUNGSTATE_MOLYBDATE_CHROMATE-BINDING PROTEIN MODA"/>
    <property type="match status" value="1"/>
</dbReference>
<dbReference type="PIRSF" id="PIRSF004846">
    <property type="entry name" value="ModA"/>
    <property type="match status" value="1"/>
</dbReference>
<feature type="binding site" evidence="6">
    <location>
        <position position="164"/>
    </location>
    <ligand>
        <name>molybdate</name>
        <dbReference type="ChEBI" id="CHEBI:36264"/>
    </ligand>
</feature>
<dbReference type="InterPro" id="IPR005950">
    <property type="entry name" value="ModA"/>
</dbReference>
<proteinExistence type="inferred from homology"/>
<evidence type="ECO:0000256" key="2">
    <source>
        <dbReference type="ARBA" id="ARBA00022505"/>
    </source>
</evidence>
<evidence type="ECO:0000256" key="1">
    <source>
        <dbReference type="ARBA" id="ARBA00009175"/>
    </source>
</evidence>
<dbReference type="GO" id="GO:0030973">
    <property type="term" value="F:molybdate ion binding"/>
    <property type="evidence" value="ECO:0007669"/>
    <property type="project" value="InterPro"/>
</dbReference>
<name>A0A848HAS6_9BURK</name>
<dbReference type="AlphaFoldDB" id="A0A848HAS6"/>
<evidence type="ECO:0000256" key="3">
    <source>
        <dbReference type="ARBA" id="ARBA00022723"/>
    </source>
</evidence>
<keyword evidence="9" id="KW-1185">Reference proteome</keyword>
<feature type="binding site" evidence="6">
    <location>
        <position position="56"/>
    </location>
    <ligand>
        <name>molybdate</name>
        <dbReference type="ChEBI" id="CHEBI:36264"/>
    </ligand>
</feature>
<dbReference type="PANTHER" id="PTHR30632">
    <property type="entry name" value="MOLYBDATE-BINDING PERIPLASMIC PROTEIN"/>
    <property type="match status" value="1"/>
</dbReference>
<keyword evidence="4 7" id="KW-0732">Signal</keyword>
<keyword evidence="3 6" id="KW-0479">Metal-binding</keyword>
<comment type="similarity">
    <text evidence="1">Belongs to the bacterial solute-binding protein ModA family.</text>
</comment>
<gene>
    <name evidence="8" type="primary">modA</name>
    <name evidence="8" type="ORF">HHL11_22880</name>
</gene>
<evidence type="ECO:0000313" key="8">
    <source>
        <dbReference type="EMBL" id="NML46609.1"/>
    </source>
</evidence>
<evidence type="ECO:0000313" key="9">
    <source>
        <dbReference type="Proteomes" id="UP000541185"/>
    </source>
</evidence>
<dbReference type="Pfam" id="PF13531">
    <property type="entry name" value="SBP_bac_11"/>
    <property type="match status" value="1"/>
</dbReference>
<evidence type="ECO:0000256" key="7">
    <source>
        <dbReference type="SAM" id="SignalP"/>
    </source>
</evidence>
<dbReference type="NCBIfam" id="TIGR01256">
    <property type="entry name" value="modA"/>
    <property type="match status" value="1"/>
</dbReference>
<accession>A0A848HAS6</accession>
<feature type="chain" id="PRO_5032713533" evidence="7">
    <location>
        <begin position="20"/>
        <end position="247"/>
    </location>
</feature>
<dbReference type="InterPro" id="IPR050682">
    <property type="entry name" value="ModA/WtpA"/>
</dbReference>
<comment type="caution">
    <text evidence="8">The sequence shown here is derived from an EMBL/GenBank/DDBJ whole genome shotgun (WGS) entry which is preliminary data.</text>
</comment>
<evidence type="ECO:0000256" key="6">
    <source>
        <dbReference type="PIRSR" id="PIRSR004846-1"/>
    </source>
</evidence>
<evidence type="ECO:0000256" key="4">
    <source>
        <dbReference type="ARBA" id="ARBA00022729"/>
    </source>
</evidence>
<dbReference type="GO" id="GO:0015689">
    <property type="term" value="P:molybdate ion transport"/>
    <property type="evidence" value="ECO:0007669"/>
    <property type="project" value="InterPro"/>
</dbReference>
<feature type="signal peptide" evidence="7">
    <location>
        <begin position="1"/>
        <end position="19"/>
    </location>
</feature>
<sequence>MFRRLIPLLLAAPLFAAHAGQVQVAVAANMTAPMKKVAADFAQATGHEAVVTIGSTGKFYAQIQSGAPFEVLLAADDETPAKLEKEGLGVAGTRFTYAVGKLALWSADPNTVDPQGAVLKQPPKGKLAIADPKLAPYGAAAIEALTKLGLLATWQPQIVQGENIGQAYQFAATGNATLGFVALAQVMADGKVSKGSAWIVPAQLYTPLKQDAIVLKPGAANPAATALVNYLKSDAARATLRGYGYEF</sequence>
<dbReference type="Gene3D" id="3.40.190.10">
    <property type="entry name" value="Periplasmic binding protein-like II"/>
    <property type="match status" value="2"/>
</dbReference>
<organism evidence="8 9">
    <name type="scientific">Ramlibacter agri</name>
    <dbReference type="NCBI Taxonomy" id="2728837"/>
    <lineage>
        <taxon>Bacteria</taxon>
        <taxon>Pseudomonadati</taxon>
        <taxon>Pseudomonadota</taxon>
        <taxon>Betaproteobacteria</taxon>
        <taxon>Burkholderiales</taxon>
        <taxon>Comamonadaceae</taxon>
        <taxon>Ramlibacter</taxon>
    </lineage>
</organism>
<comment type="subunit">
    <text evidence="5">The complex is composed of two ATP-binding proteins (ModC), two transmembrane proteins (ModB) and a solute-binding protein (ModA).</text>
</comment>
<dbReference type="GO" id="GO:0046872">
    <property type="term" value="F:metal ion binding"/>
    <property type="evidence" value="ECO:0007669"/>
    <property type="project" value="UniProtKB-KW"/>
</dbReference>
<dbReference type="Proteomes" id="UP000541185">
    <property type="component" value="Unassembled WGS sequence"/>
</dbReference>